<dbReference type="InterPro" id="IPR052314">
    <property type="entry name" value="Immune_rcpt_domain"/>
</dbReference>
<evidence type="ECO:0000256" key="8">
    <source>
        <dbReference type="ARBA" id="ARBA00023319"/>
    </source>
</evidence>
<evidence type="ECO:0000256" key="4">
    <source>
        <dbReference type="ARBA" id="ARBA00022859"/>
    </source>
</evidence>
<comment type="caution">
    <text evidence="11">The sequence shown here is derived from an EMBL/GenBank/DDBJ whole genome shotgun (WGS) entry which is preliminary data.</text>
</comment>
<keyword evidence="2" id="KW-0812">Transmembrane</keyword>
<protein>
    <submittedName>
        <fullName evidence="11">Natural cytotoxicity triggering receptor 2</fullName>
    </submittedName>
</protein>
<dbReference type="AlphaFoldDB" id="A0A8J6GZ85"/>
<sequence>MAWEDTYLLSPILLVLLASGFCAEDAELFQSVEGQTFSVKCWYDHSEHVNEKVWCRQASMGSCKVLVSSLSTDTQRPKFCIQDHPDSHFFTVTMTALTMGDSGLYFCGILKNDRTVAVLRRFHLVVSRGELPPSM</sequence>
<evidence type="ECO:0000313" key="12">
    <source>
        <dbReference type="Proteomes" id="UP000710432"/>
    </source>
</evidence>
<feature type="signal peptide" evidence="9">
    <location>
        <begin position="1"/>
        <end position="23"/>
    </location>
</feature>
<evidence type="ECO:0000256" key="6">
    <source>
        <dbReference type="ARBA" id="ARBA00023157"/>
    </source>
</evidence>
<evidence type="ECO:0000256" key="7">
    <source>
        <dbReference type="ARBA" id="ARBA00023170"/>
    </source>
</evidence>
<dbReference type="FunFam" id="2.60.40.10:FF:000370">
    <property type="entry name" value="CMRF35-like molecule 1"/>
    <property type="match status" value="1"/>
</dbReference>
<dbReference type="GO" id="GO:0038023">
    <property type="term" value="F:signaling receptor activity"/>
    <property type="evidence" value="ECO:0007669"/>
    <property type="project" value="TreeGrafter"/>
</dbReference>
<evidence type="ECO:0000313" key="11">
    <source>
        <dbReference type="EMBL" id="KAH0518613.1"/>
    </source>
</evidence>
<dbReference type="InterPro" id="IPR007110">
    <property type="entry name" value="Ig-like_dom"/>
</dbReference>
<dbReference type="Proteomes" id="UP000710432">
    <property type="component" value="Unassembled WGS sequence"/>
</dbReference>
<dbReference type="Gene3D" id="2.60.40.10">
    <property type="entry name" value="Immunoglobulins"/>
    <property type="match status" value="1"/>
</dbReference>
<feature type="chain" id="PRO_5035225046" evidence="9">
    <location>
        <begin position="24"/>
        <end position="135"/>
    </location>
</feature>
<evidence type="ECO:0000256" key="9">
    <source>
        <dbReference type="SAM" id="SignalP"/>
    </source>
</evidence>
<accession>A0A8J6GZ85</accession>
<evidence type="ECO:0000259" key="10">
    <source>
        <dbReference type="PROSITE" id="PS50835"/>
    </source>
</evidence>
<reference evidence="11" key="1">
    <citation type="submission" date="2020-03" db="EMBL/GenBank/DDBJ databases">
        <title>Studies in the Genomics of Life Span.</title>
        <authorList>
            <person name="Glass D."/>
        </authorList>
    </citation>
    <scope>NUCLEOTIDE SEQUENCE</scope>
    <source>
        <strain evidence="11">LTLLF</strain>
        <tissue evidence="11">Muscle</tissue>
    </source>
</reference>
<dbReference type="GO" id="GO:0002376">
    <property type="term" value="P:immune system process"/>
    <property type="evidence" value="ECO:0007669"/>
    <property type="project" value="UniProtKB-KW"/>
</dbReference>
<evidence type="ECO:0000256" key="5">
    <source>
        <dbReference type="ARBA" id="ARBA00022989"/>
    </source>
</evidence>
<keyword evidence="5" id="KW-1133">Transmembrane helix</keyword>
<keyword evidence="6" id="KW-1015">Disulfide bond</keyword>
<gene>
    <name evidence="11" type="ORF">LTLLF_115885</name>
</gene>
<keyword evidence="8" id="KW-0393">Immunoglobulin domain</keyword>
<dbReference type="Pfam" id="PF07686">
    <property type="entry name" value="V-set"/>
    <property type="match status" value="1"/>
</dbReference>
<dbReference type="EMBL" id="JAATJU010010194">
    <property type="protein sequence ID" value="KAH0518613.1"/>
    <property type="molecule type" value="Genomic_DNA"/>
</dbReference>
<keyword evidence="5" id="KW-0472">Membrane</keyword>
<dbReference type="GO" id="GO:0009986">
    <property type="term" value="C:cell surface"/>
    <property type="evidence" value="ECO:0007669"/>
    <property type="project" value="TreeGrafter"/>
</dbReference>
<name>A0A8J6GZ85_MICOH</name>
<dbReference type="GO" id="GO:0005886">
    <property type="term" value="C:plasma membrane"/>
    <property type="evidence" value="ECO:0007669"/>
    <property type="project" value="UniProtKB-SubCell"/>
</dbReference>
<evidence type="ECO:0000256" key="3">
    <source>
        <dbReference type="ARBA" id="ARBA00022729"/>
    </source>
</evidence>
<evidence type="ECO:0000256" key="2">
    <source>
        <dbReference type="ARBA" id="ARBA00022692"/>
    </source>
</evidence>
<dbReference type="InterPro" id="IPR036179">
    <property type="entry name" value="Ig-like_dom_sf"/>
</dbReference>
<feature type="domain" description="Ig-like" evidence="10">
    <location>
        <begin position="11"/>
        <end position="117"/>
    </location>
</feature>
<dbReference type="InterPro" id="IPR013106">
    <property type="entry name" value="Ig_V-set"/>
</dbReference>
<organism evidence="11 12">
    <name type="scientific">Microtus ochrogaster</name>
    <name type="common">Prairie vole</name>
    <dbReference type="NCBI Taxonomy" id="79684"/>
    <lineage>
        <taxon>Eukaryota</taxon>
        <taxon>Metazoa</taxon>
        <taxon>Chordata</taxon>
        <taxon>Craniata</taxon>
        <taxon>Vertebrata</taxon>
        <taxon>Euteleostomi</taxon>
        <taxon>Mammalia</taxon>
        <taxon>Eutheria</taxon>
        <taxon>Euarchontoglires</taxon>
        <taxon>Glires</taxon>
        <taxon>Rodentia</taxon>
        <taxon>Myomorpha</taxon>
        <taxon>Muroidea</taxon>
        <taxon>Cricetidae</taxon>
        <taxon>Arvicolinae</taxon>
        <taxon>Microtus</taxon>
    </lineage>
</organism>
<dbReference type="PROSITE" id="PS50835">
    <property type="entry name" value="IG_LIKE"/>
    <property type="match status" value="1"/>
</dbReference>
<proteinExistence type="predicted"/>
<dbReference type="PANTHER" id="PTHR16423:SF10">
    <property type="entry name" value="CRKD-BINDING PROTEIN-RELATED"/>
    <property type="match status" value="1"/>
</dbReference>
<keyword evidence="3 9" id="KW-0732">Signal</keyword>
<keyword evidence="7 11" id="KW-0675">Receptor</keyword>
<dbReference type="SUPFAM" id="SSF48726">
    <property type="entry name" value="Immunoglobulin"/>
    <property type="match status" value="1"/>
</dbReference>
<comment type="subcellular location">
    <subcellularLocation>
        <location evidence="1">Cell membrane</location>
        <topology evidence="1">Single-pass type I membrane protein</topology>
    </subcellularLocation>
</comment>
<dbReference type="PANTHER" id="PTHR16423">
    <property type="entry name" value="TREM-LIKE TRANSCRIPT PROTEIN"/>
    <property type="match status" value="1"/>
</dbReference>
<keyword evidence="4" id="KW-0391">Immunity</keyword>
<evidence type="ECO:0000256" key="1">
    <source>
        <dbReference type="ARBA" id="ARBA00004251"/>
    </source>
</evidence>
<dbReference type="InterPro" id="IPR013783">
    <property type="entry name" value="Ig-like_fold"/>
</dbReference>